<keyword evidence="2" id="KW-1185">Reference proteome</keyword>
<sequence length="181" mass="19386">MSTHHDPSDKPDSSPVSIPLAIITVGEIGAVIATLDGVGFAPPAPAETWSRAQFGELLDTLTLGRKRTVRIEVRESDGTVFTDIIHAKRLKHGDQEADLMPPTGPHSRRERRRTPPLLLDISGSGFIPGEDITVAIPVTSAEGNATGDARAVVDLSRLLDHATEVMLIGHISGRIVTERLP</sequence>
<dbReference type="OrthoDB" id="4774250at2"/>
<proteinExistence type="predicted"/>
<organism evidence="1 2">
    <name type="scientific">Microbacterium esteraromaticum</name>
    <dbReference type="NCBI Taxonomy" id="57043"/>
    <lineage>
        <taxon>Bacteria</taxon>
        <taxon>Bacillati</taxon>
        <taxon>Actinomycetota</taxon>
        <taxon>Actinomycetes</taxon>
        <taxon>Micrococcales</taxon>
        <taxon>Microbacteriaceae</taxon>
        <taxon>Microbacterium</taxon>
    </lineage>
</organism>
<protein>
    <submittedName>
        <fullName evidence="1">Uncharacterized protein</fullName>
    </submittedName>
</protein>
<name>A0A1R4KKV4_9MICO</name>
<accession>A0A1R4KKV4</accession>
<evidence type="ECO:0000313" key="1">
    <source>
        <dbReference type="EMBL" id="SJN44664.1"/>
    </source>
</evidence>
<dbReference type="RefSeq" id="WP_087132750.1">
    <property type="nucleotide sequence ID" value="NZ_FUKO01000034.1"/>
</dbReference>
<dbReference type="EMBL" id="FUKO01000034">
    <property type="protein sequence ID" value="SJN44664.1"/>
    <property type="molecule type" value="Genomic_DNA"/>
</dbReference>
<evidence type="ECO:0000313" key="2">
    <source>
        <dbReference type="Proteomes" id="UP000196320"/>
    </source>
</evidence>
<reference evidence="1 2" key="1">
    <citation type="submission" date="2017-02" db="EMBL/GenBank/DDBJ databases">
        <authorList>
            <person name="Peterson S.W."/>
        </authorList>
    </citation>
    <scope>NUCLEOTIDE SEQUENCE [LARGE SCALE GENOMIC DNA]</scope>
    <source>
        <strain evidence="1 2">B Mb 05.01</strain>
    </source>
</reference>
<gene>
    <name evidence="1" type="ORF">FM104_13505</name>
</gene>
<dbReference type="Proteomes" id="UP000196320">
    <property type="component" value="Unassembled WGS sequence"/>
</dbReference>
<dbReference type="AlphaFoldDB" id="A0A1R4KKV4"/>